<keyword evidence="6 11" id="KW-0521">NADP</keyword>
<dbReference type="InterPro" id="IPR002347">
    <property type="entry name" value="SDR_fam"/>
</dbReference>
<reference evidence="14 15" key="1">
    <citation type="submission" date="2019-06" db="EMBL/GenBank/DDBJ databases">
        <title>Whole genome shotgun sequence of Zoogloea ramigera NBRC 15342.</title>
        <authorList>
            <person name="Hosoyama A."/>
            <person name="Uohara A."/>
            <person name="Ohji S."/>
            <person name="Ichikawa N."/>
        </authorList>
    </citation>
    <scope>NUCLEOTIDE SEQUENCE [LARGE SCALE GENOMIC DNA]</scope>
    <source>
        <strain evidence="14 15">NBRC 15342</strain>
    </source>
</reference>
<feature type="binding site" evidence="11">
    <location>
        <begin position="14"/>
        <end position="17"/>
    </location>
    <ligand>
        <name>NADP(+)</name>
        <dbReference type="ChEBI" id="CHEBI:58349"/>
    </ligand>
</feature>
<dbReference type="SMART" id="SM00822">
    <property type="entry name" value="PKS_KR"/>
    <property type="match status" value="1"/>
</dbReference>
<proteinExistence type="inferred from homology"/>
<feature type="binding site" evidence="11">
    <location>
        <position position="39"/>
    </location>
    <ligand>
        <name>NADP(+)</name>
        <dbReference type="ChEBI" id="CHEBI:58349"/>
    </ligand>
</feature>
<keyword evidence="8 12" id="KW-0443">Lipid metabolism</keyword>
<dbReference type="OrthoDB" id="9804774at2"/>
<evidence type="ECO:0000256" key="9">
    <source>
        <dbReference type="ARBA" id="ARBA00023160"/>
    </source>
</evidence>
<evidence type="ECO:0000256" key="1">
    <source>
        <dbReference type="ARBA" id="ARBA00005194"/>
    </source>
</evidence>
<evidence type="ECO:0000313" key="15">
    <source>
        <dbReference type="Proteomes" id="UP000318422"/>
    </source>
</evidence>
<dbReference type="Gene3D" id="3.40.50.720">
    <property type="entry name" value="NAD(P)-binding Rossmann-like Domain"/>
    <property type="match status" value="1"/>
</dbReference>
<feature type="active site" description="Proton acceptor" evidence="10">
    <location>
        <position position="156"/>
    </location>
</feature>
<keyword evidence="5 12" id="KW-0276">Fatty acid metabolism</keyword>
<evidence type="ECO:0000256" key="12">
    <source>
        <dbReference type="RuleBase" id="RU366074"/>
    </source>
</evidence>
<evidence type="ECO:0000256" key="7">
    <source>
        <dbReference type="ARBA" id="ARBA00023002"/>
    </source>
</evidence>
<comment type="pathway">
    <text evidence="1 12">Lipid metabolism; fatty acid biosynthesis.</text>
</comment>
<accession>A0A4Y4CSR2</accession>
<evidence type="ECO:0000259" key="13">
    <source>
        <dbReference type="SMART" id="SM00822"/>
    </source>
</evidence>
<evidence type="ECO:0000256" key="4">
    <source>
        <dbReference type="ARBA" id="ARBA00022516"/>
    </source>
</evidence>
<evidence type="ECO:0000256" key="6">
    <source>
        <dbReference type="ARBA" id="ARBA00022857"/>
    </source>
</evidence>
<comment type="similarity">
    <text evidence="2 12">Belongs to the short-chain dehydrogenases/reductases (SDR) family.</text>
</comment>
<dbReference type="SUPFAM" id="SSF51735">
    <property type="entry name" value="NAD(P)-binding Rossmann-fold domains"/>
    <property type="match status" value="1"/>
</dbReference>
<dbReference type="GO" id="GO:0030497">
    <property type="term" value="P:fatty acid elongation"/>
    <property type="evidence" value="ECO:0007669"/>
    <property type="project" value="UniProtKB-ARBA"/>
</dbReference>
<feature type="binding site" evidence="11">
    <location>
        <begin position="156"/>
        <end position="160"/>
    </location>
    <ligand>
        <name>NADP(+)</name>
        <dbReference type="ChEBI" id="CHEBI:58349"/>
    </ligand>
</feature>
<dbReference type="GO" id="GO:0051287">
    <property type="term" value="F:NAD binding"/>
    <property type="evidence" value="ECO:0007669"/>
    <property type="project" value="UniProtKB-UniRule"/>
</dbReference>
<dbReference type="InterPro" id="IPR011284">
    <property type="entry name" value="3oxo_ACP_reduc"/>
</dbReference>
<dbReference type="InterPro" id="IPR020904">
    <property type="entry name" value="Sc_DH/Rdtase_CS"/>
</dbReference>
<evidence type="ECO:0000256" key="11">
    <source>
        <dbReference type="PIRSR" id="PIRSR611284-2"/>
    </source>
</evidence>
<keyword evidence="4 12" id="KW-0444">Lipid biosynthesis</keyword>
<evidence type="ECO:0000256" key="10">
    <source>
        <dbReference type="PIRSR" id="PIRSR611284-1"/>
    </source>
</evidence>
<gene>
    <name evidence="14" type="primary">fabG</name>
    <name evidence="14" type="ORF">ZRA01_11850</name>
</gene>
<dbReference type="EMBL" id="BJNV01000013">
    <property type="protein sequence ID" value="GEC95112.1"/>
    <property type="molecule type" value="Genomic_DNA"/>
</dbReference>
<dbReference type="NCBIfam" id="NF004197">
    <property type="entry name" value="PRK05653.1-1"/>
    <property type="match status" value="1"/>
</dbReference>
<comment type="function">
    <text evidence="12">Catalyzes the NADPH-dependent reduction of beta-ketoacyl-ACP substrates to beta-hydroxyacyl-ACP products, the first reductive step in the elongation cycle of fatty acid biosynthesis.</text>
</comment>
<feature type="domain" description="Ketoreductase" evidence="13">
    <location>
        <begin position="8"/>
        <end position="192"/>
    </location>
</feature>
<comment type="catalytic activity">
    <reaction evidence="12">
        <text>a (3R)-hydroxyacyl-[ACP] + NADP(+) = a 3-oxoacyl-[ACP] + NADPH + H(+)</text>
        <dbReference type="Rhea" id="RHEA:17397"/>
        <dbReference type="Rhea" id="RHEA-COMP:9916"/>
        <dbReference type="Rhea" id="RHEA-COMP:9945"/>
        <dbReference type="ChEBI" id="CHEBI:15378"/>
        <dbReference type="ChEBI" id="CHEBI:57783"/>
        <dbReference type="ChEBI" id="CHEBI:58349"/>
        <dbReference type="ChEBI" id="CHEBI:78776"/>
        <dbReference type="ChEBI" id="CHEBI:78827"/>
        <dbReference type="EC" id="1.1.1.100"/>
    </reaction>
</comment>
<dbReference type="AlphaFoldDB" id="A0A4Y4CSR2"/>
<dbReference type="Pfam" id="PF13561">
    <property type="entry name" value="adh_short_C2"/>
    <property type="match status" value="1"/>
</dbReference>
<dbReference type="PANTHER" id="PTHR42879:SF2">
    <property type="entry name" value="3-OXOACYL-[ACYL-CARRIER-PROTEIN] REDUCTASE FABG"/>
    <property type="match status" value="1"/>
</dbReference>
<dbReference type="EC" id="1.1.1.100" evidence="3 12"/>
<dbReference type="RefSeq" id="WP_141350269.1">
    <property type="nucleotide sequence ID" value="NZ_BJNV01000013.1"/>
</dbReference>
<protein>
    <recommendedName>
        <fullName evidence="3 12">3-oxoacyl-[acyl-carrier-protein] reductase</fullName>
        <ecNumber evidence="3 12">1.1.1.100</ecNumber>
    </recommendedName>
</protein>
<name>A0A4Y4CSR2_ZOORA</name>
<keyword evidence="9 12" id="KW-0275">Fatty acid biosynthesis</keyword>
<evidence type="ECO:0000256" key="5">
    <source>
        <dbReference type="ARBA" id="ARBA00022832"/>
    </source>
</evidence>
<dbReference type="NCBIfam" id="NF009466">
    <property type="entry name" value="PRK12826.1-2"/>
    <property type="match status" value="1"/>
</dbReference>
<dbReference type="FunFam" id="3.40.50.720:FF:000037">
    <property type="entry name" value="3-oxoacyl-[acyl-carrier-protein] reductase FabG"/>
    <property type="match status" value="1"/>
</dbReference>
<dbReference type="PROSITE" id="PS00061">
    <property type="entry name" value="ADH_SHORT"/>
    <property type="match status" value="1"/>
</dbReference>
<sequence length="249" mass="25399">MSQVLQGQVALVTGASRGIGRAIALELGRLGATVVGTATSEGGAADIQAGLEAAGIAGRGLALDVTNAVACEAALCDIEKSLGVVTILVNNAGITRDNLAMRMKDAEWDAVLDTNLKSVFRMSKLVMRGMMKARTGRIINITSVVGSSGNPGQANYAAAKAGVAGMSRALAQELGSRNITVNCVAPGFIDTDMTKELPDAQREALQGKIALGRLGKPEEIAAVVGFLATPAAAYVTGATLHVNGGMYMA</sequence>
<organism evidence="14 15">
    <name type="scientific">Zoogloea ramigera</name>
    <dbReference type="NCBI Taxonomy" id="350"/>
    <lineage>
        <taxon>Bacteria</taxon>
        <taxon>Pseudomonadati</taxon>
        <taxon>Pseudomonadota</taxon>
        <taxon>Betaproteobacteria</taxon>
        <taxon>Rhodocyclales</taxon>
        <taxon>Zoogloeaceae</taxon>
        <taxon>Zoogloea</taxon>
    </lineage>
</organism>
<dbReference type="InterPro" id="IPR036291">
    <property type="entry name" value="NAD(P)-bd_dom_sf"/>
</dbReference>
<evidence type="ECO:0000256" key="2">
    <source>
        <dbReference type="ARBA" id="ARBA00006484"/>
    </source>
</evidence>
<dbReference type="InterPro" id="IPR050259">
    <property type="entry name" value="SDR"/>
</dbReference>
<dbReference type="InterPro" id="IPR057326">
    <property type="entry name" value="KR_dom"/>
</dbReference>
<evidence type="ECO:0000256" key="8">
    <source>
        <dbReference type="ARBA" id="ARBA00023098"/>
    </source>
</evidence>
<dbReference type="CDD" id="cd05333">
    <property type="entry name" value="BKR_SDR_c"/>
    <property type="match status" value="1"/>
</dbReference>
<feature type="binding site" evidence="11">
    <location>
        <position position="91"/>
    </location>
    <ligand>
        <name>NADP(+)</name>
        <dbReference type="ChEBI" id="CHEBI:58349"/>
    </ligand>
</feature>
<comment type="caution">
    <text evidence="14">The sequence shown here is derived from an EMBL/GenBank/DDBJ whole genome shotgun (WGS) entry which is preliminary data.</text>
</comment>
<evidence type="ECO:0000313" key="14">
    <source>
        <dbReference type="EMBL" id="GEC95112.1"/>
    </source>
</evidence>
<dbReference type="UniPathway" id="UPA00094"/>
<dbReference type="PRINTS" id="PR00081">
    <property type="entry name" value="GDHRDH"/>
</dbReference>
<keyword evidence="7 12" id="KW-0560">Oxidoreductase</keyword>
<comment type="subunit">
    <text evidence="12">Homotetramer.</text>
</comment>
<evidence type="ECO:0000256" key="3">
    <source>
        <dbReference type="ARBA" id="ARBA00012948"/>
    </source>
</evidence>
<dbReference type="NCBIfam" id="TIGR01830">
    <property type="entry name" value="3oxo_ACP_reduc"/>
    <property type="match status" value="1"/>
</dbReference>
<dbReference type="GO" id="GO:0004316">
    <property type="term" value="F:3-oxoacyl-[acyl-carrier-protein] reductase (NADPH) activity"/>
    <property type="evidence" value="ECO:0007669"/>
    <property type="project" value="UniProtKB-UniRule"/>
</dbReference>
<dbReference type="Proteomes" id="UP000318422">
    <property type="component" value="Unassembled WGS sequence"/>
</dbReference>
<dbReference type="PRINTS" id="PR00080">
    <property type="entry name" value="SDRFAMILY"/>
</dbReference>
<keyword evidence="15" id="KW-1185">Reference proteome</keyword>
<feature type="binding site" evidence="11">
    <location>
        <position position="189"/>
    </location>
    <ligand>
        <name>NADP(+)</name>
        <dbReference type="ChEBI" id="CHEBI:58349"/>
    </ligand>
</feature>
<dbReference type="PANTHER" id="PTHR42879">
    <property type="entry name" value="3-OXOACYL-(ACYL-CARRIER-PROTEIN) REDUCTASE"/>
    <property type="match status" value="1"/>
</dbReference>